<organism evidence="3 4">
    <name type="scientific">Microbacterium thalassium</name>
    <dbReference type="NCBI Taxonomy" id="362649"/>
    <lineage>
        <taxon>Bacteria</taxon>
        <taxon>Bacillati</taxon>
        <taxon>Actinomycetota</taxon>
        <taxon>Actinomycetes</taxon>
        <taxon>Micrococcales</taxon>
        <taxon>Microbacteriaceae</taxon>
        <taxon>Microbacterium</taxon>
    </lineage>
</organism>
<dbReference type="RefSeq" id="WP_184749513.1">
    <property type="nucleotide sequence ID" value="NZ_BAAAJR010000003.1"/>
</dbReference>
<evidence type="ECO:0008006" key="5">
    <source>
        <dbReference type="Google" id="ProtNLM"/>
    </source>
</evidence>
<dbReference type="InterPro" id="IPR037049">
    <property type="entry name" value="DUF1214_C_sf"/>
</dbReference>
<keyword evidence="4" id="KW-1185">Reference proteome</keyword>
<dbReference type="Gene3D" id="2.60.120.600">
    <property type="entry name" value="Domain of unknown function DUF1214, C-terminal domain"/>
    <property type="match status" value="1"/>
</dbReference>
<dbReference type="InterPro" id="IPR010679">
    <property type="entry name" value="DUF1254"/>
</dbReference>
<evidence type="ECO:0000259" key="2">
    <source>
        <dbReference type="Pfam" id="PF06863"/>
    </source>
</evidence>
<dbReference type="PANTHER" id="PTHR36509:SF2">
    <property type="entry name" value="BLL3101 PROTEIN"/>
    <property type="match status" value="1"/>
</dbReference>
<proteinExistence type="predicted"/>
<dbReference type="AlphaFoldDB" id="A0A7X0FMN5"/>
<dbReference type="PANTHER" id="PTHR36509">
    <property type="entry name" value="BLL3101 PROTEIN"/>
    <property type="match status" value="1"/>
</dbReference>
<dbReference type="InterPro" id="IPR010621">
    <property type="entry name" value="DUF1214"/>
</dbReference>
<evidence type="ECO:0000259" key="1">
    <source>
        <dbReference type="Pfam" id="PF06742"/>
    </source>
</evidence>
<evidence type="ECO:0000313" key="4">
    <source>
        <dbReference type="Proteomes" id="UP000537775"/>
    </source>
</evidence>
<reference evidence="3 4" key="1">
    <citation type="submission" date="2020-08" db="EMBL/GenBank/DDBJ databases">
        <title>Sequencing the genomes of 1000 actinobacteria strains.</title>
        <authorList>
            <person name="Klenk H.-P."/>
        </authorList>
    </citation>
    <scope>NUCLEOTIDE SEQUENCE [LARGE SCALE GENOMIC DNA]</scope>
    <source>
        <strain evidence="3 4">DSM 12511</strain>
    </source>
</reference>
<dbReference type="EMBL" id="JACHML010000001">
    <property type="protein sequence ID" value="MBB6390239.1"/>
    <property type="molecule type" value="Genomic_DNA"/>
</dbReference>
<name>A0A7X0FMN5_9MICO</name>
<feature type="domain" description="DUF1214" evidence="1">
    <location>
        <begin position="218"/>
        <end position="298"/>
    </location>
</feature>
<comment type="caution">
    <text evidence="3">The sequence shown here is derived from an EMBL/GenBank/DDBJ whole genome shotgun (WGS) entry which is preliminary data.</text>
</comment>
<sequence>MSIHVNVDNFVRAETDRMFAGMAAVAGGVGVFGHHRAPTPIDQQTVIRMNRDTLYSFALIDVSQGATVTLPDAGDRYLSAMVVNQDHYVMAIHHAAGDFSLTAENCGSDYALVAVRILVDPLDPADLDAVAALQDGLRVAAGASRPFVMPDYDTASMDATREALLALAAGMSDYERAFGTPHEVDPVRHLVGTASGWGGLPNSEAIYSAINPGLEPGEYTLVMRDVPVDAFWSVSVYDAGGFFAENPAGRYTVNSVTGIPDADGAVTVRFTADRETTAPNAIPVPEGWNAVVRFYRPRGALADGSWTLPAIEPVG</sequence>
<dbReference type="Pfam" id="PF06863">
    <property type="entry name" value="DUF1254"/>
    <property type="match status" value="1"/>
</dbReference>
<protein>
    <recommendedName>
        <fullName evidence="5">DUF1254 domain-containing protein</fullName>
    </recommendedName>
</protein>
<dbReference type="SUPFAM" id="SSF160935">
    <property type="entry name" value="VPA0735-like"/>
    <property type="match status" value="1"/>
</dbReference>
<evidence type="ECO:0000313" key="3">
    <source>
        <dbReference type="EMBL" id="MBB6390239.1"/>
    </source>
</evidence>
<gene>
    <name evidence="3" type="ORF">HD594_000552</name>
</gene>
<accession>A0A7X0FMN5</accession>
<dbReference type="Pfam" id="PF06742">
    <property type="entry name" value="DUF1214"/>
    <property type="match status" value="1"/>
</dbReference>
<feature type="domain" description="DUF1254" evidence="2">
    <location>
        <begin position="31"/>
        <end position="85"/>
    </location>
</feature>
<dbReference type="Proteomes" id="UP000537775">
    <property type="component" value="Unassembled WGS sequence"/>
</dbReference>